<dbReference type="Proteomes" id="UP001470230">
    <property type="component" value="Unassembled WGS sequence"/>
</dbReference>
<dbReference type="EMBL" id="JAPFFF010000005">
    <property type="protein sequence ID" value="KAK8888673.1"/>
    <property type="molecule type" value="Genomic_DNA"/>
</dbReference>
<name>A0ABR2KCP9_9EUKA</name>
<evidence type="ECO:0000313" key="1">
    <source>
        <dbReference type="EMBL" id="KAK8888673.1"/>
    </source>
</evidence>
<evidence type="ECO:0000313" key="2">
    <source>
        <dbReference type="Proteomes" id="UP001470230"/>
    </source>
</evidence>
<comment type="caution">
    <text evidence="1">The sequence shown here is derived from an EMBL/GenBank/DDBJ whole genome shotgun (WGS) entry which is preliminary data.</text>
</comment>
<proteinExistence type="predicted"/>
<accession>A0ABR2KCP9</accession>
<protein>
    <submittedName>
        <fullName evidence="1">Uncharacterized protein</fullName>
    </submittedName>
</protein>
<keyword evidence="2" id="KW-1185">Reference proteome</keyword>
<organism evidence="1 2">
    <name type="scientific">Tritrichomonas musculus</name>
    <dbReference type="NCBI Taxonomy" id="1915356"/>
    <lineage>
        <taxon>Eukaryota</taxon>
        <taxon>Metamonada</taxon>
        <taxon>Parabasalia</taxon>
        <taxon>Tritrichomonadida</taxon>
        <taxon>Tritrichomonadidae</taxon>
        <taxon>Tritrichomonas</taxon>
    </lineage>
</organism>
<reference evidence="1 2" key="1">
    <citation type="submission" date="2024-04" db="EMBL/GenBank/DDBJ databases">
        <title>Tritrichomonas musculus Genome.</title>
        <authorList>
            <person name="Alves-Ferreira E."/>
            <person name="Grigg M."/>
            <person name="Lorenzi H."/>
            <person name="Galac M."/>
        </authorList>
    </citation>
    <scope>NUCLEOTIDE SEQUENCE [LARGE SCALE GENOMIC DNA]</scope>
    <source>
        <strain evidence="1 2">EAF2021</strain>
    </source>
</reference>
<sequence>MASKENRISQLSIDIRNQLKDDPEKLTQYEQILQKFATNQVNSSTLLHSLCALFQGNTKMINKISEALKNPILEENAVLSYFQLIQHIQKFSTSECNGQITHDKLELLQYLIAIVHLTLQEFIPLKFIKSKMKSIQNLLSQSFIQKVNEYMKQIAQSPHAVRIMINDMYLSANNSAVHNKYFVKSSIKPSSPMQLMAMTHLQIKSPVHLQSLIRCLMLFGFGFIDDRCTFDWINTIDPILANFFNNCQEANTPHLFHPSQIYKQIVESGMNEEQIQWVFGKVIIDLLSKSESINGENLMESASNSSSAAYLKKNLVEIEPSIPEMKCITFFQAMKIIINFIRINNSNLQGIEESLKAIYGDKAPLLNDIGNNVDFLLKFYGRCREFGGIAQKEFRAIIKQKLQTVDIQSKEWRFIYWPLMKKSYWIRSIVLNGYKHKMLPKKLETAVFYFLNPFVKRFESIAHSYTIFTQMLQTGNFFSLEGPALALIYYIELSKMIATNSQMNKKELEELASLVFSNEPPIQKYLGKTISHIDIVALNFVQCLHKLEKSEIKLANDTIEMIGFIHSEFIYQINITKTDYTISALPNYIYQ</sequence>
<gene>
    <name evidence="1" type="ORF">M9Y10_033407</name>
</gene>